<evidence type="ECO:0000259" key="7">
    <source>
        <dbReference type="PROSITE" id="PS50903"/>
    </source>
</evidence>
<keyword evidence="4" id="KW-0813">Transport</keyword>
<dbReference type="SMART" id="SM00849">
    <property type="entry name" value="Lactamase_B"/>
    <property type="match status" value="1"/>
</dbReference>
<proteinExistence type="inferred from homology"/>
<feature type="domain" description="Flavodoxin-like" evidence="6">
    <location>
        <begin position="256"/>
        <end position="395"/>
    </location>
</feature>
<evidence type="ECO:0000313" key="10">
    <source>
        <dbReference type="Proteomes" id="UP001196408"/>
    </source>
</evidence>
<reference evidence="8 11" key="1">
    <citation type="submission" date="2021-06" db="EMBL/GenBank/DDBJ databases">
        <title>Collection of gut derived symbiotic bacterial strains cultured from healthy donors.</title>
        <authorList>
            <person name="Lin H."/>
            <person name="Littmann E."/>
            <person name="Pamer E.G."/>
        </authorList>
    </citation>
    <scope>NUCLEOTIDE SEQUENCE</scope>
    <source>
        <strain evidence="9 11">MSK.21.70</strain>
        <strain evidence="8">MSK.21.82</strain>
    </source>
</reference>
<protein>
    <submittedName>
        <fullName evidence="8">MBL fold metallo-hydrolase</fullName>
    </submittedName>
</protein>
<dbReference type="InterPro" id="IPR051285">
    <property type="entry name" value="NADH_oxidoreductase_modular"/>
</dbReference>
<evidence type="ECO:0000259" key="6">
    <source>
        <dbReference type="PROSITE" id="PS50902"/>
    </source>
</evidence>
<dbReference type="GO" id="GO:0010181">
    <property type="term" value="F:FMN binding"/>
    <property type="evidence" value="ECO:0007669"/>
    <property type="project" value="InterPro"/>
</dbReference>
<dbReference type="PROSITE" id="PS50902">
    <property type="entry name" value="FLAVODOXIN_LIKE"/>
    <property type="match status" value="1"/>
</dbReference>
<organism evidence="8 10">
    <name type="scientific">Catenibacterium mitsuokai</name>
    <dbReference type="NCBI Taxonomy" id="100886"/>
    <lineage>
        <taxon>Bacteria</taxon>
        <taxon>Bacillati</taxon>
        <taxon>Bacillota</taxon>
        <taxon>Erysipelotrichia</taxon>
        <taxon>Erysipelotrichales</taxon>
        <taxon>Coprobacillaceae</taxon>
        <taxon>Catenibacterium</taxon>
    </lineage>
</organism>
<evidence type="ECO:0000256" key="5">
    <source>
        <dbReference type="ARBA" id="ARBA00022982"/>
    </source>
</evidence>
<dbReference type="Proteomes" id="UP001196408">
    <property type="component" value="Unassembled WGS sequence"/>
</dbReference>
<comment type="cofactor">
    <cofactor evidence="2">
        <name>Fe(3+)</name>
        <dbReference type="ChEBI" id="CHEBI:29034"/>
    </cofactor>
</comment>
<dbReference type="CDD" id="cd07709">
    <property type="entry name" value="flavodiiron_proteins_MBL-fold"/>
    <property type="match status" value="1"/>
</dbReference>
<dbReference type="Pfam" id="PF21349">
    <property type="entry name" value="RUBY_RBDX"/>
    <property type="match status" value="1"/>
</dbReference>
<evidence type="ECO:0000313" key="8">
    <source>
        <dbReference type="EMBL" id="MBV3382677.1"/>
    </source>
</evidence>
<dbReference type="EMBL" id="JAHOEL010000027">
    <property type="protein sequence ID" value="MBV3392747.1"/>
    <property type="molecule type" value="Genomic_DNA"/>
</dbReference>
<gene>
    <name evidence="8" type="ORF">KSV97_05465</name>
    <name evidence="9" type="ORF">KSW06_05680</name>
</gene>
<keyword evidence="5" id="KW-0249">Electron transport</keyword>
<evidence type="ECO:0000256" key="2">
    <source>
        <dbReference type="ARBA" id="ARBA00001965"/>
    </source>
</evidence>
<comment type="cofactor">
    <cofactor evidence="1">
        <name>Fe cation</name>
        <dbReference type="ChEBI" id="CHEBI:24875"/>
    </cofactor>
</comment>
<dbReference type="EMBL" id="JAHOEF010000026">
    <property type="protein sequence ID" value="MBV3382677.1"/>
    <property type="molecule type" value="Genomic_DNA"/>
</dbReference>
<evidence type="ECO:0000256" key="1">
    <source>
        <dbReference type="ARBA" id="ARBA00001962"/>
    </source>
</evidence>
<comment type="caution">
    <text evidence="8">The sequence shown here is derived from an EMBL/GenBank/DDBJ whole genome shotgun (WGS) entry which is preliminary data.</text>
</comment>
<dbReference type="InterPro" id="IPR008254">
    <property type="entry name" value="Flavodoxin/NO_synth"/>
</dbReference>
<keyword evidence="11" id="KW-1185">Reference proteome</keyword>
<sequence>MFNVRQISDDFYYVGGNDRRLELFENAYPIPDGISYNSYLLVDDKTVLLDTADAAIGHQFLENLEHVLDGRTLDYVVVNHMEPDHCATLCDIVVRYPDVKIVGNTMTFRMMKQFFDFDVDSYARVVKEGDTLETGHHVLSFVTTPMVHWPEVMMTYDSTTGILFSADAFGTFGALHGNLFTSEMDLDESFWDEARRYYTNIVGKYGVQVTNALKKASTLDISMLCPLHGPIWDEDINLMVEHTASWAAYKPEVKGVMIAYGSIYGGTANAAEILASKLSEKGIHNIKVYDVSKTDSSYILSESFKYSHLVFASASYNAGLFTPMQNLLVEIKEHLLQNRTCVLIENGTWAPSAKKTMKAILEPLSWNYIGEELTIKSRIKNADYEKIEALADVIVEDMNEEHQVKEEAPVRKWRCKICGYEYSGEELPENFICPLCKHPASDFEEITE</sequence>
<dbReference type="InterPro" id="IPR001279">
    <property type="entry name" value="Metallo-B-lactamas"/>
</dbReference>
<dbReference type="InterPro" id="IPR024934">
    <property type="entry name" value="Rubredoxin-like_dom"/>
</dbReference>
<comment type="similarity">
    <text evidence="3">In the N-terminal section; belongs to the zinc metallo-hydrolase group 3 family.</text>
</comment>
<evidence type="ECO:0000313" key="9">
    <source>
        <dbReference type="EMBL" id="MBV3392747.1"/>
    </source>
</evidence>
<dbReference type="PANTHER" id="PTHR32145:SF20">
    <property type="entry name" value="FLAVOPROTEIN"/>
    <property type="match status" value="1"/>
</dbReference>
<evidence type="ECO:0000256" key="4">
    <source>
        <dbReference type="ARBA" id="ARBA00022448"/>
    </source>
</evidence>
<dbReference type="PROSITE" id="PS50903">
    <property type="entry name" value="RUBREDOXIN_LIKE"/>
    <property type="match status" value="1"/>
</dbReference>
<name>A0AAW4MXF7_9FIRM</name>
<dbReference type="CDD" id="cd00350">
    <property type="entry name" value="rubredoxin_like"/>
    <property type="match status" value="1"/>
</dbReference>
<dbReference type="GO" id="GO:0016651">
    <property type="term" value="F:oxidoreductase activity, acting on NAD(P)H"/>
    <property type="evidence" value="ECO:0007669"/>
    <property type="project" value="UniProtKB-ARBA"/>
</dbReference>
<dbReference type="InterPro" id="IPR048574">
    <property type="entry name" value="RUBY_RBDX"/>
</dbReference>
<dbReference type="Pfam" id="PF19583">
    <property type="entry name" value="ODP"/>
    <property type="match status" value="1"/>
</dbReference>
<dbReference type="AlphaFoldDB" id="A0AAW4MXF7"/>
<evidence type="ECO:0000256" key="3">
    <source>
        <dbReference type="ARBA" id="ARBA00007121"/>
    </source>
</evidence>
<accession>A0AAW4MXF7</accession>
<dbReference type="PANTHER" id="PTHR32145">
    <property type="entry name" value="DIFLAVIN FLAVOPROTEIN A 2-RELATED"/>
    <property type="match status" value="1"/>
</dbReference>
<dbReference type="PIRSF" id="PIRSF005243">
    <property type="entry name" value="ROO"/>
    <property type="match status" value="1"/>
</dbReference>
<dbReference type="RefSeq" id="WP_217747531.1">
    <property type="nucleotide sequence ID" value="NZ_JAHOEB010000057.1"/>
</dbReference>
<dbReference type="Proteomes" id="UP001197492">
    <property type="component" value="Unassembled WGS sequence"/>
</dbReference>
<feature type="domain" description="Rubredoxin-like" evidence="7">
    <location>
        <begin position="410"/>
        <end position="446"/>
    </location>
</feature>
<dbReference type="InterPro" id="IPR045761">
    <property type="entry name" value="ODP_dom"/>
</dbReference>
<evidence type="ECO:0000313" key="11">
    <source>
        <dbReference type="Proteomes" id="UP001197492"/>
    </source>
</evidence>
<dbReference type="GO" id="GO:0005506">
    <property type="term" value="F:iron ion binding"/>
    <property type="evidence" value="ECO:0007669"/>
    <property type="project" value="InterPro"/>
</dbReference>
<dbReference type="InterPro" id="IPR016440">
    <property type="entry name" value="Rubredoxin-O_OxRdtase"/>
</dbReference>